<dbReference type="PROSITE" id="PS00108">
    <property type="entry name" value="PROTEIN_KINASE_ST"/>
    <property type="match status" value="1"/>
</dbReference>
<feature type="domain" description="Protein kinase" evidence="9">
    <location>
        <begin position="27"/>
        <end position="299"/>
    </location>
</feature>
<dbReference type="Gene3D" id="3.30.200.20">
    <property type="entry name" value="Phosphorylase Kinase, domain 1"/>
    <property type="match status" value="1"/>
</dbReference>
<dbReference type="InterPro" id="IPR000719">
    <property type="entry name" value="Prot_kinase_dom"/>
</dbReference>
<dbReference type="PROSITE" id="PS50011">
    <property type="entry name" value="PROTEIN_KINASE_DOM"/>
    <property type="match status" value="1"/>
</dbReference>
<dbReference type="SUPFAM" id="SSF56112">
    <property type="entry name" value="Protein kinase-like (PK-like)"/>
    <property type="match status" value="1"/>
</dbReference>
<evidence type="ECO:0000313" key="11">
    <source>
        <dbReference type="WBParaSite" id="MBELARI_LOCUS6074"/>
    </source>
</evidence>
<evidence type="ECO:0000256" key="1">
    <source>
        <dbReference type="ARBA" id="ARBA00022527"/>
    </source>
</evidence>
<feature type="binding site" evidence="7">
    <location>
        <position position="55"/>
    </location>
    <ligand>
        <name>ATP</name>
        <dbReference type="ChEBI" id="CHEBI:30616"/>
    </ligand>
</feature>
<evidence type="ECO:0000256" key="2">
    <source>
        <dbReference type="ARBA" id="ARBA00022553"/>
    </source>
</evidence>
<keyword evidence="10" id="KW-1185">Reference proteome</keyword>
<dbReference type="InterPro" id="IPR017441">
    <property type="entry name" value="Protein_kinase_ATP_BS"/>
</dbReference>
<dbReference type="Pfam" id="PF00069">
    <property type="entry name" value="Pkinase"/>
    <property type="match status" value="1"/>
</dbReference>
<dbReference type="GO" id="GO:0004674">
    <property type="term" value="F:protein serine/threonine kinase activity"/>
    <property type="evidence" value="ECO:0007669"/>
    <property type="project" value="UniProtKB-KW"/>
</dbReference>
<dbReference type="AlphaFoldDB" id="A0AAF3FJ18"/>
<evidence type="ECO:0000313" key="10">
    <source>
        <dbReference type="Proteomes" id="UP000887575"/>
    </source>
</evidence>
<dbReference type="CDD" id="cd00180">
    <property type="entry name" value="PKc"/>
    <property type="match status" value="1"/>
</dbReference>
<dbReference type="PROSITE" id="PS00107">
    <property type="entry name" value="PROTEIN_KINASE_ATP"/>
    <property type="match status" value="1"/>
</dbReference>
<keyword evidence="1 8" id="KW-0723">Serine/threonine-protein kinase</keyword>
<dbReference type="InterPro" id="IPR008271">
    <property type="entry name" value="Ser/Thr_kinase_AS"/>
</dbReference>
<evidence type="ECO:0000256" key="8">
    <source>
        <dbReference type="RuleBase" id="RU000304"/>
    </source>
</evidence>
<reference evidence="11" key="1">
    <citation type="submission" date="2024-02" db="UniProtKB">
        <authorList>
            <consortium name="WormBaseParasite"/>
        </authorList>
    </citation>
    <scope>IDENTIFICATION</scope>
</reference>
<evidence type="ECO:0000256" key="5">
    <source>
        <dbReference type="ARBA" id="ARBA00022777"/>
    </source>
</evidence>
<evidence type="ECO:0000256" key="4">
    <source>
        <dbReference type="ARBA" id="ARBA00022741"/>
    </source>
</evidence>
<accession>A0AAF3FJ18</accession>
<evidence type="ECO:0000256" key="3">
    <source>
        <dbReference type="ARBA" id="ARBA00022679"/>
    </source>
</evidence>
<name>A0AAF3FJ18_9BILA</name>
<keyword evidence="4 7" id="KW-0547">Nucleotide-binding</keyword>
<dbReference type="WBParaSite" id="MBELARI_LOCUS6074">
    <property type="protein sequence ID" value="MBELARI_LOCUS6074"/>
    <property type="gene ID" value="MBELARI_LOCUS6074"/>
</dbReference>
<dbReference type="Proteomes" id="UP000887575">
    <property type="component" value="Unassembled WGS sequence"/>
</dbReference>
<proteinExistence type="inferred from homology"/>
<evidence type="ECO:0000256" key="6">
    <source>
        <dbReference type="ARBA" id="ARBA00022840"/>
    </source>
</evidence>
<sequence>MPLEDVTRKVSNRLEVPQQAIATYRHFNLTGRLGSGSFGIVYKTRDSKWRPIALKIVLLENLKTVERTIEPIQCETECWRRCNGHPNIVRLFECKRYLCTFYYSMERTIGDVHLLAKALGDHKISEAIVKRIVAQALRGVLYMHSRGVIHRDIKPSNMLVTMDGRIVHTDFGWSKMLNLGSTTSTRGGTAEYLAPEFFTQTDYHHSVDLWALGTCMYEWVVGNNYLVTKMRSDTHGYQKKVEFLEKNAELFQGFAQSRALTNSSASLSARSVIKSFLRLDPAQRLGYNPADPMAEYPKVMRKSFFRELENCDIRLPTDILQKVSNAYSSNRPENILKDMKKLSDWKKETLPVQWNDLFADFEWSCDDPPKNPFEQMAVDSIEGNSPASAYKTPLAKRVLEINCPLNAPYVKRTRPFVA</sequence>
<keyword evidence="3" id="KW-0808">Transferase</keyword>
<dbReference type="SMART" id="SM00220">
    <property type="entry name" value="S_TKc"/>
    <property type="match status" value="1"/>
</dbReference>
<keyword evidence="6 7" id="KW-0067">ATP-binding</keyword>
<evidence type="ECO:0000259" key="9">
    <source>
        <dbReference type="PROSITE" id="PS50011"/>
    </source>
</evidence>
<keyword evidence="5" id="KW-0418">Kinase</keyword>
<dbReference type="Gene3D" id="1.10.510.10">
    <property type="entry name" value="Transferase(Phosphotransferase) domain 1"/>
    <property type="match status" value="1"/>
</dbReference>
<evidence type="ECO:0000256" key="7">
    <source>
        <dbReference type="PROSITE-ProRule" id="PRU10141"/>
    </source>
</evidence>
<dbReference type="GO" id="GO:0005524">
    <property type="term" value="F:ATP binding"/>
    <property type="evidence" value="ECO:0007669"/>
    <property type="project" value="UniProtKB-UniRule"/>
</dbReference>
<keyword evidence="2" id="KW-0597">Phosphoprotein</keyword>
<organism evidence="10 11">
    <name type="scientific">Mesorhabditis belari</name>
    <dbReference type="NCBI Taxonomy" id="2138241"/>
    <lineage>
        <taxon>Eukaryota</taxon>
        <taxon>Metazoa</taxon>
        <taxon>Ecdysozoa</taxon>
        <taxon>Nematoda</taxon>
        <taxon>Chromadorea</taxon>
        <taxon>Rhabditida</taxon>
        <taxon>Rhabditina</taxon>
        <taxon>Rhabditomorpha</taxon>
        <taxon>Rhabditoidea</taxon>
        <taxon>Rhabditidae</taxon>
        <taxon>Mesorhabditinae</taxon>
        <taxon>Mesorhabditis</taxon>
    </lineage>
</organism>
<protein>
    <submittedName>
        <fullName evidence="11">Protein kinase domain-containing protein</fullName>
    </submittedName>
</protein>
<comment type="similarity">
    <text evidence="8">Belongs to the protein kinase superfamily.</text>
</comment>
<dbReference type="PANTHER" id="PTHR24351">
    <property type="entry name" value="RIBOSOMAL PROTEIN S6 KINASE"/>
    <property type="match status" value="1"/>
</dbReference>
<dbReference type="InterPro" id="IPR011009">
    <property type="entry name" value="Kinase-like_dom_sf"/>
</dbReference>